<sequence length="134" mass="15688">MNLCGKQLEFSHIIHTFRFQFDLQLNKLLVKNLQQRQSFSWIDQPVWIRGIRVKNLGYLVFKMGDLNHVLQRKWNIVVGSGTTDDSTVERVESWEPKSSSNGLRDNVTRDPSPHVFTENFGRFMMVIVVHTRTV</sequence>
<keyword evidence="2" id="KW-1185">Reference proteome</keyword>
<comment type="caution">
    <text evidence="1">The sequence shown here is derived from an EMBL/GenBank/DDBJ whole genome shotgun (WGS) entry which is preliminary data.</text>
</comment>
<accession>A0A9P8TLM2</accession>
<reference evidence="1" key="1">
    <citation type="journal article" date="2021" name="Open Biol.">
        <title>Shared evolutionary footprints suggest mitochondrial oxidative damage underlies multiple complex I losses in fungi.</title>
        <authorList>
            <person name="Schikora-Tamarit M.A."/>
            <person name="Marcet-Houben M."/>
            <person name="Nosek J."/>
            <person name="Gabaldon T."/>
        </authorList>
    </citation>
    <scope>NUCLEOTIDE SEQUENCE</scope>
    <source>
        <strain evidence="1">CBS2887</strain>
    </source>
</reference>
<evidence type="ECO:0000313" key="2">
    <source>
        <dbReference type="Proteomes" id="UP000774326"/>
    </source>
</evidence>
<proteinExistence type="predicted"/>
<dbReference type="Proteomes" id="UP000774326">
    <property type="component" value="Unassembled WGS sequence"/>
</dbReference>
<dbReference type="AlphaFoldDB" id="A0A9P8TLM2"/>
<organism evidence="1 2">
    <name type="scientific">Wickerhamomyces pijperi</name>
    <name type="common">Yeast</name>
    <name type="synonym">Pichia pijperi</name>
    <dbReference type="NCBI Taxonomy" id="599730"/>
    <lineage>
        <taxon>Eukaryota</taxon>
        <taxon>Fungi</taxon>
        <taxon>Dikarya</taxon>
        <taxon>Ascomycota</taxon>
        <taxon>Saccharomycotina</taxon>
        <taxon>Saccharomycetes</taxon>
        <taxon>Phaffomycetales</taxon>
        <taxon>Wickerhamomycetaceae</taxon>
        <taxon>Wickerhamomyces</taxon>
    </lineage>
</organism>
<protein>
    <submittedName>
        <fullName evidence="1">Uncharacterized protein</fullName>
    </submittedName>
</protein>
<name>A0A9P8TLM2_WICPI</name>
<gene>
    <name evidence="1" type="ORF">WICPIJ_006175</name>
</gene>
<reference evidence="1" key="2">
    <citation type="submission" date="2021-01" db="EMBL/GenBank/DDBJ databases">
        <authorList>
            <person name="Schikora-Tamarit M.A."/>
        </authorList>
    </citation>
    <scope>NUCLEOTIDE SEQUENCE</scope>
    <source>
        <strain evidence="1">CBS2887</strain>
    </source>
</reference>
<evidence type="ECO:0000313" key="1">
    <source>
        <dbReference type="EMBL" id="KAH3682836.1"/>
    </source>
</evidence>
<dbReference type="EMBL" id="JAEUBG010003391">
    <property type="protein sequence ID" value="KAH3682836.1"/>
    <property type="molecule type" value="Genomic_DNA"/>
</dbReference>